<sequence length="242" mass="26698">MPMTLDALCAIMGLDTRPVAIYDAPDPSRFAPLAEAKRCLFDHYDDWQRGETIDITPATAKCPGCSYWLTDTGKFPSREVFVNFLTVKEGVRESAALTNAWLDANPAYRPEHGHLLVGPVQLALAEYLKTVTFFVTPDQLSVLMWGAFHHAHPDDPAPVTAPFGSGCGLMLSLFPSLSVPQALIGATDIAMRWLLPPDRLAFTVTVPMLDRLLSLDIEQSFLGKHFLKKLKAARESTSLSQR</sequence>
<dbReference type="AlphaFoldDB" id="A0A6V8MD57"/>
<dbReference type="Pfam" id="PF02596">
    <property type="entry name" value="DUF169"/>
    <property type="match status" value="1"/>
</dbReference>
<gene>
    <name evidence="1" type="ORF">GMST_02010</name>
</gene>
<dbReference type="InterPro" id="IPR003748">
    <property type="entry name" value="DUF169"/>
</dbReference>
<reference evidence="2" key="1">
    <citation type="submission" date="2020-06" db="EMBL/GenBank/DDBJ databases">
        <title>Draft genomic sequence of Geomonas sp. Red330.</title>
        <authorList>
            <person name="Itoh H."/>
            <person name="Zhenxing X."/>
            <person name="Ushijima N."/>
            <person name="Masuda Y."/>
            <person name="Shiratori Y."/>
            <person name="Senoo K."/>
        </authorList>
    </citation>
    <scope>NUCLEOTIDE SEQUENCE [LARGE SCALE GENOMIC DNA]</scope>
    <source>
        <strain evidence="2">Red330</strain>
    </source>
</reference>
<dbReference type="RefSeq" id="WP_183352733.1">
    <property type="nucleotide sequence ID" value="NZ_BLXX01000001.1"/>
</dbReference>
<organism evidence="1 2">
    <name type="scientific">Geomonas silvestris</name>
    <dbReference type="NCBI Taxonomy" id="2740184"/>
    <lineage>
        <taxon>Bacteria</taxon>
        <taxon>Pseudomonadati</taxon>
        <taxon>Thermodesulfobacteriota</taxon>
        <taxon>Desulfuromonadia</taxon>
        <taxon>Geobacterales</taxon>
        <taxon>Geobacteraceae</taxon>
        <taxon>Geomonas</taxon>
    </lineage>
</organism>
<proteinExistence type="predicted"/>
<protein>
    <submittedName>
        <fullName evidence="1">Uncharacterized protein</fullName>
    </submittedName>
</protein>
<evidence type="ECO:0000313" key="2">
    <source>
        <dbReference type="Proteomes" id="UP000556026"/>
    </source>
</evidence>
<dbReference type="EMBL" id="BLXX01000001">
    <property type="protein sequence ID" value="GFO57876.1"/>
    <property type="molecule type" value="Genomic_DNA"/>
</dbReference>
<keyword evidence="2" id="KW-1185">Reference proteome</keyword>
<evidence type="ECO:0000313" key="1">
    <source>
        <dbReference type="EMBL" id="GFO57876.1"/>
    </source>
</evidence>
<dbReference type="Proteomes" id="UP000556026">
    <property type="component" value="Unassembled WGS sequence"/>
</dbReference>
<comment type="caution">
    <text evidence="1">The sequence shown here is derived from an EMBL/GenBank/DDBJ whole genome shotgun (WGS) entry which is preliminary data.</text>
</comment>
<name>A0A6V8MD57_9BACT</name>
<accession>A0A6V8MD57</accession>